<evidence type="ECO:0000256" key="5">
    <source>
        <dbReference type="ARBA" id="ARBA00022505"/>
    </source>
</evidence>
<keyword evidence="14" id="KW-1185">Reference proteome</keyword>
<dbReference type="RefSeq" id="WP_097536801.1">
    <property type="nucleotide sequence ID" value="NZ_JAVLSD010000003.1"/>
</dbReference>
<feature type="domain" description="Molybdopterin dinucleotide-binding" evidence="11">
    <location>
        <begin position="648"/>
        <end position="705"/>
    </location>
</feature>
<dbReference type="CDD" id="cd02787">
    <property type="entry name" value="MopB_CT_ydeP"/>
    <property type="match status" value="1"/>
</dbReference>
<dbReference type="Proteomes" id="UP000219914">
    <property type="component" value="Unassembled WGS sequence"/>
</dbReference>
<keyword evidence="8" id="KW-0408">Iron</keyword>
<dbReference type="Pfam" id="PF01568">
    <property type="entry name" value="Molydop_binding"/>
    <property type="match status" value="1"/>
</dbReference>
<evidence type="ECO:0000256" key="1">
    <source>
        <dbReference type="ARBA" id="ARBA00001942"/>
    </source>
</evidence>
<dbReference type="InterPro" id="IPR006657">
    <property type="entry name" value="MoPterin_dinucl-bd_dom"/>
</dbReference>
<dbReference type="GO" id="GO:0030151">
    <property type="term" value="F:molybdenum ion binding"/>
    <property type="evidence" value="ECO:0007669"/>
    <property type="project" value="InterPro"/>
</dbReference>
<dbReference type="NCBIfam" id="TIGR01701">
    <property type="entry name" value="Fdhalpha-like"/>
    <property type="match status" value="1"/>
</dbReference>
<dbReference type="InterPro" id="IPR009010">
    <property type="entry name" value="Asp_de-COase-like_dom_sf"/>
</dbReference>
<dbReference type="InterPro" id="IPR037951">
    <property type="entry name" value="MopB_CT_YdeP"/>
</dbReference>
<dbReference type="GO" id="GO:0008863">
    <property type="term" value="F:formate dehydrogenase (NAD+) activity"/>
    <property type="evidence" value="ECO:0007669"/>
    <property type="project" value="InterPro"/>
</dbReference>
<organism evidence="12 15">
    <name type="scientific">Rhizobium hidalgonense</name>
    <dbReference type="NCBI Taxonomy" id="1538159"/>
    <lineage>
        <taxon>Bacteria</taxon>
        <taxon>Pseudomonadati</taxon>
        <taxon>Pseudomonadota</taxon>
        <taxon>Alphaproteobacteria</taxon>
        <taxon>Hyphomicrobiales</taxon>
        <taxon>Rhizobiaceae</taxon>
        <taxon>Rhizobium/Agrobacterium group</taxon>
        <taxon>Rhizobium</taxon>
    </lineage>
</organism>
<evidence type="ECO:0000256" key="7">
    <source>
        <dbReference type="ARBA" id="ARBA00023002"/>
    </source>
</evidence>
<dbReference type="GO" id="GO:0045333">
    <property type="term" value="P:cellular respiration"/>
    <property type="evidence" value="ECO:0007669"/>
    <property type="project" value="UniProtKB-ARBA"/>
</dbReference>
<evidence type="ECO:0000313" key="14">
    <source>
        <dbReference type="Proteomes" id="UP000219914"/>
    </source>
</evidence>
<evidence type="ECO:0000256" key="2">
    <source>
        <dbReference type="ARBA" id="ARBA00001966"/>
    </source>
</evidence>
<dbReference type="PIRSF" id="PIRSF000144">
    <property type="entry name" value="CbbBc"/>
    <property type="match status" value="1"/>
</dbReference>
<dbReference type="AlphaFoldDB" id="A0A2A6K871"/>
<sequence length="765" mass="83595">MDTKFIGKKSAAAGGWGALKSCGKQLLQSGMPISGARTMLKANQPDGFDCPGCAWGDPEHGSSFEFCENGVKAVAWEATEKRATPALFADNTVSELRRLSDYQLELNGRLTHPMRYDRASDRYLPVSWEDAFAEIGNILKGFDTSNRAEFYTSGRASNEAAFLYQLFVRVYGTNNFPDCSNMCHEASGIAMRQAIGVGKGTVLLEDFEEADAIFVIGQNPGTNHPRMLGDLRRAAIRGARIVVFNPIRERGLERFSDPQDKIEMLRGGSTEIASQYLQPQLGGDMAAVRGMAKAVLAAEDRAVAAGLPSVLDHAFLTEHCVDFQAYQAAVKATSWAEIEDQSGLSREEIERAADVYIDAERVICTWAMGVTQHLHSVATIREIANFMFLRGNIGKPGAGLCPVRGHSNVQGDRTVGINEQPADEFLDALEKHFRFAVPREHGHNVLAAIGAMLDGSAEAFIGLGGNFARATPDSTLVEKALRQLKLTVHIATKPNHSHLMPGEAAFILPCLGRTEMDLNEAGNSQLVSVEDSMSMVHGSAGINRPASPYLLSEVAIIAGIAQATVGSAVVDWAELADDYDLIRDHIEATIPGFENYNQRLRTPRGFHLRNAAAHREWDTLAGKASFSSEALPEETVHQRARKGEGHRFALQTFRSHDQYNTTVYGLDDRYRGVYGERQVIFIHPADLAAMNAEAGDRVDVIGEHDDGIERIAENFRLVPYDIPRGSIAGYYPELNVLVPLGSAGKESDTPTSKSIMVSFRRRNAA</sequence>
<comment type="cofactor">
    <cofactor evidence="1">
        <name>Mo-bis(molybdopterin guanine dinucleotide)</name>
        <dbReference type="ChEBI" id="CHEBI:60539"/>
    </cofactor>
</comment>
<dbReference type="PANTHER" id="PTHR43105:SF4">
    <property type="entry name" value="PROTEIN YDEP"/>
    <property type="match status" value="1"/>
</dbReference>
<evidence type="ECO:0000256" key="3">
    <source>
        <dbReference type="ARBA" id="ARBA00010312"/>
    </source>
</evidence>
<dbReference type="InterPro" id="IPR006656">
    <property type="entry name" value="Mopterin_OxRdtase"/>
</dbReference>
<dbReference type="SUPFAM" id="SSF53706">
    <property type="entry name" value="Formate dehydrogenase/DMSO reductase, domains 1-3"/>
    <property type="match status" value="1"/>
</dbReference>
<comment type="similarity">
    <text evidence="3">Belongs to the prokaryotic molybdopterin-containing oxidoreductase family.</text>
</comment>
<dbReference type="InterPro" id="IPR041953">
    <property type="entry name" value="YdeP_MopB"/>
</dbReference>
<evidence type="ECO:0000256" key="9">
    <source>
        <dbReference type="ARBA" id="ARBA00023014"/>
    </source>
</evidence>
<dbReference type="Gene3D" id="3.40.50.740">
    <property type="match status" value="1"/>
</dbReference>
<dbReference type="Gene3D" id="3.40.228.10">
    <property type="entry name" value="Dimethylsulfoxide Reductase, domain 2"/>
    <property type="match status" value="1"/>
</dbReference>
<accession>A0A2A6K871</accession>
<protein>
    <submittedName>
        <fullName evidence="13">CbbBc protein</fullName>
    </submittedName>
    <submittedName>
        <fullName evidence="12">FdhF/YdeP family oxidoreductase</fullName>
    </submittedName>
</protein>
<dbReference type="GO" id="GO:0016020">
    <property type="term" value="C:membrane"/>
    <property type="evidence" value="ECO:0007669"/>
    <property type="project" value="TreeGrafter"/>
</dbReference>
<dbReference type="EMBL" id="JAVLSF010000005">
    <property type="protein sequence ID" value="MDR9773188.1"/>
    <property type="molecule type" value="Genomic_DNA"/>
</dbReference>
<dbReference type="SUPFAM" id="SSF50692">
    <property type="entry name" value="ADC-like"/>
    <property type="match status" value="1"/>
</dbReference>
<evidence type="ECO:0000259" key="10">
    <source>
        <dbReference type="Pfam" id="PF00384"/>
    </source>
</evidence>
<dbReference type="GO" id="GO:0051539">
    <property type="term" value="F:4 iron, 4 sulfur cluster binding"/>
    <property type="evidence" value="ECO:0007669"/>
    <property type="project" value="UniProtKB-KW"/>
</dbReference>
<dbReference type="CDD" id="cd02767">
    <property type="entry name" value="MopB_ydeP"/>
    <property type="match status" value="1"/>
</dbReference>
<evidence type="ECO:0000313" key="15">
    <source>
        <dbReference type="Proteomes" id="UP001268610"/>
    </source>
</evidence>
<evidence type="ECO:0000259" key="11">
    <source>
        <dbReference type="Pfam" id="PF01568"/>
    </source>
</evidence>
<keyword evidence="4" id="KW-0004">4Fe-4S</keyword>
<evidence type="ECO:0000256" key="8">
    <source>
        <dbReference type="ARBA" id="ARBA00023004"/>
    </source>
</evidence>
<keyword evidence="9" id="KW-0411">Iron-sulfur</keyword>
<evidence type="ECO:0000313" key="13">
    <source>
        <dbReference type="EMBL" id="PDT20641.1"/>
    </source>
</evidence>
<keyword evidence="6" id="KW-0479">Metal-binding</keyword>
<dbReference type="GO" id="GO:1990204">
    <property type="term" value="C:oxidoreductase complex"/>
    <property type="evidence" value="ECO:0007669"/>
    <property type="project" value="UniProtKB-ARBA"/>
</dbReference>
<name>A0A2A6K871_9HYPH</name>
<dbReference type="EMBL" id="NWSY01000024">
    <property type="protein sequence ID" value="PDT20641.1"/>
    <property type="molecule type" value="Genomic_DNA"/>
</dbReference>
<dbReference type="InterPro" id="IPR050123">
    <property type="entry name" value="Prok_molybdopt-oxidoreductase"/>
</dbReference>
<proteinExistence type="inferred from homology"/>
<gene>
    <name evidence="13" type="ORF">CO674_26985</name>
    <name evidence="12" type="ORF">RJJ65_11020</name>
</gene>
<evidence type="ECO:0000313" key="12">
    <source>
        <dbReference type="EMBL" id="MDR9773188.1"/>
    </source>
</evidence>
<keyword evidence="7" id="KW-0560">Oxidoreductase</keyword>
<dbReference type="Proteomes" id="UP001268610">
    <property type="component" value="Unassembled WGS sequence"/>
</dbReference>
<evidence type="ECO:0000256" key="6">
    <source>
        <dbReference type="ARBA" id="ARBA00022723"/>
    </source>
</evidence>
<comment type="cofactor">
    <cofactor evidence="2">
        <name>[4Fe-4S] cluster</name>
        <dbReference type="ChEBI" id="CHEBI:49883"/>
    </cofactor>
</comment>
<dbReference type="PANTHER" id="PTHR43105">
    <property type="entry name" value="RESPIRATORY NITRATE REDUCTASE"/>
    <property type="match status" value="1"/>
</dbReference>
<dbReference type="Pfam" id="PF00384">
    <property type="entry name" value="Molybdopterin"/>
    <property type="match status" value="1"/>
</dbReference>
<comment type="caution">
    <text evidence="12">The sequence shown here is derived from an EMBL/GenBank/DDBJ whole genome shotgun (WGS) entry which is preliminary data.</text>
</comment>
<keyword evidence="5" id="KW-0500">Molybdenum</keyword>
<evidence type="ECO:0000256" key="4">
    <source>
        <dbReference type="ARBA" id="ARBA00022485"/>
    </source>
</evidence>
<dbReference type="InterPro" id="IPR010046">
    <property type="entry name" value="Mopterin_OxRdtse_a_bac"/>
</dbReference>
<feature type="domain" description="Molybdopterin oxidoreductase" evidence="10">
    <location>
        <begin position="109"/>
        <end position="490"/>
    </location>
</feature>
<reference evidence="13 14" key="1">
    <citation type="submission" date="2017-09" db="EMBL/GenBank/DDBJ databases">
        <title>Comparative genomics of rhizobia isolated from Phaseolus vulgaris in China.</title>
        <authorList>
            <person name="Tong W."/>
        </authorList>
    </citation>
    <scope>NUCLEOTIDE SEQUENCE [LARGE SCALE GENOMIC DNA]</scope>
    <source>
        <strain evidence="13 14">FH14</strain>
    </source>
</reference>
<dbReference type="GO" id="GO:0043546">
    <property type="term" value="F:molybdopterin cofactor binding"/>
    <property type="evidence" value="ECO:0007669"/>
    <property type="project" value="InterPro"/>
</dbReference>
<reference evidence="12" key="2">
    <citation type="submission" date="2023-04" db="EMBL/GenBank/DDBJ databases">
        <title>Genomic characterization of faba bean (Vicia faba) microsymbionts in Mexican soils.</title>
        <authorList>
            <person name="Rivera Orduna F.N."/>
            <person name="Guevara-Luna J."/>
            <person name="Yan J."/>
            <person name="Arroyo-Herrera I."/>
            <person name="Li Y."/>
            <person name="Vasquez-Murrieta M.S."/>
            <person name="Wang E.T."/>
        </authorList>
    </citation>
    <scope>NUCLEOTIDE SEQUENCE</scope>
    <source>
        <strain evidence="12">CH26</strain>
    </source>
</reference>